<keyword evidence="4" id="KW-1185">Reference proteome</keyword>
<feature type="transmembrane region" description="Helical" evidence="2">
    <location>
        <begin position="42"/>
        <end position="64"/>
    </location>
</feature>
<keyword evidence="2" id="KW-0812">Transmembrane</keyword>
<protein>
    <submittedName>
        <fullName evidence="3">Uncharacterized protein</fullName>
    </submittedName>
</protein>
<dbReference type="Proteomes" id="UP000289738">
    <property type="component" value="Chromosome B05"/>
</dbReference>
<feature type="region of interest" description="Disordered" evidence="1">
    <location>
        <begin position="1"/>
        <end position="21"/>
    </location>
</feature>
<keyword evidence="2" id="KW-1133">Transmembrane helix</keyword>
<proteinExistence type="predicted"/>
<dbReference type="EMBL" id="SDMP01000015">
    <property type="protein sequence ID" value="RYR08693.1"/>
    <property type="molecule type" value="Genomic_DNA"/>
</dbReference>
<evidence type="ECO:0000313" key="4">
    <source>
        <dbReference type="Proteomes" id="UP000289738"/>
    </source>
</evidence>
<dbReference type="AlphaFoldDB" id="A0A444Z3C6"/>
<name>A0A444Z3C6_ARAHY</name>
<organism evidence="3 4">
    <name type="scientific">Arachis hypogaea</name>
    <name type="common">Peanut</name>
    <dbReference type="NCBI Taxonomy" id="3818"/>
    <lineage>
        <taxon>Eukaryota</taxon>
        <taxon>Viridiplantae</taxon>
        <taxon>Streptophyta</taxon>
        <taxon>Embryophyta</taxon>
        <taxon>Tracheophyta</taxon>
        <taxon>Spermatophyta</taxon>
        <taxon>Magnoliopsida</taxon>
        <taxon>eudicotyledons</taxon>
        <taxon>Gunneridae</taxon>
        <taxon>Pentapetalae</taxon>
        <taxon>rosids</taxon>
        <taxon>fabids</taxon>
        <taxon>Fabales</taxon>
        <taxon>Fabaceae</taxon>
        <taxon>Papilionoideae</taxon>
        <taxon>50 kb inversion clade</taxon>
        <taxon>dalbergioids sensu lato</taxon>
        <taxon>Dalbergieae</taxon>
        <taxon>Pterocarpus clade</taxon>
        <taxon>Arachis</taxon>
    </lineage>
</organism>
<evidence type="ECO:0000256" key="2">
    <source>
        <dbReference type="SAM" id="Phobius"/>
    </source>
</evidence>
<keyword evidence="2" id="KW-0472">Membrane</keyword>
<evidence type="ECO:0000313" key="3">
    <source>
        <dbReference type="EMBL" id="RYR08693.1"/>
    </source>
</evidence>
<sequence length="114" mass="13252">MKLGATPFQVRRQHHQQHSKQFGQAQVRRQVLQLVLLYKASLLYFSLSLFLAFFRLPILFLYVLQTYMHPDAQPSTSNSLRAAIRRPSAPKGPASDLRKRPKNKDKLDFDEKNT</sequence>
<evidence type="ECO:0000256" key="1">
    <source>
        <dbReference type="SAM" id="MobiDB-lite"/>
    </source>
</evidence>
<accession>A0A444Z3C6</accession>
<feature type="region of interest" description="Disordered" evidence="1">
    <location>
        <begin position="73"/>
        <end position="114"/>
    </location>
</feature>
<feature type="compositionally biased region" description="Basic and acidic residues" evidence="1">
    <location>
        <begin position="104"/>
        <end position="114"/>
    </location>
</feature>
<comment type="caution">
    <text evidence="3">The sequence shown here is derived from an EMBL/GenBank/DDBJ whole genome shotgun (WGS) entry which is preliminary data.</text>
</comment>
<gene>
    <name evidence="3" type="ORF">Ahy_B05g076508</name>
</gene>
<reference evidence="3 4" key="1">
    <citation type="submission" date="2019-01" db="EMBL/GenBank/DDBJ databases">
        <title>Sequencing of cultivated peanut Arachis hypogaea provides insights into genome evolution and oil improvement.</title>
        <authorList>
            <person name="Chen X."/>
        </authorList>
    </citation>
    <scope>NUCLEOTIDE SEQUENCE [LARGE SCALE GENOMIC DNA]</scope>
    <source>
        <strain evidence="4">cv. Fuhuasheng</strain>
        <tissue evidence="3">Leaves</tissue>
    </source>
</reference>